<accession>A0A848MHS7</accession>
<dbReference type="InterPro" id="IPR018988">
    <property type="entry name" value="DUF2000"/>
</dbReference>
<reference evidence="1 2" key="1">
    <citation type="submission" date="2020-01" db="EMBL/GenBank/DDBJ databases">
        <authorList>
            <person name="Lee S.D."/>
        </authorList>
    </citation>
    <scope>NUCLEOTIDE SEQUENCE [LARGE SCALE GENOMIC DNA]</scope>
    <source>
        <strain evidence="1 2">SAP-1</strain>
    </source>
</reference>
<dbReference type="InterPro" id="IPR023476">
    <property type="entry name" value="Pep_tRNA_hydro_II_dom_sf"/>
</dbReference>
<evidence type="ECO:0000313" key="1">
    <source>
        <dbReference type="EMBL" id="NMP27958.1"/>
    </source>
</evidence>
<keyword evidence="2" id="KW-1185">Reference proteome</keyword>
<dbReference type="Gene3D" id="3.40.1490.10">
    <property type="entry name" value="Bit1"/>
    <property type="match status" value="1"/>
</dbReference>
<dbReference type="Pfam" id="PF09391">
    <property type="entry name" value="DUF2000"/>
    <property type="match status" value="1"/>
</dbReference>
<name>A0A848MHS7_9GAMM</name>
<dbReference type="Proteomes" id="UP000585363">
    <property type="component" value="Unassembled WGS sequence"/>
</dbReference>
<sequence length="145" mass="15420">MSVSPAIIATQLPDRIVIVLNQHLPAGKAANAAAVLAMTLGQRHPDLIGEPLQDADGQRYPGLIPLGISVLSAADEDLKLLLRQGAERGCDITIFPVDGQQTTNYADFRQAVATQSEQQLQLLGIAVAGEKKTVRKLVASLKLFA</sequence>
<dbReference type="InterPro" id="IPR017021">
    <property type="entry name" value="UCP033763"/>
</dbReference>
<dbReference type="PIRSF" id="PIRSF033736">
    <property type="entry name" value="UCP033763"/>
    <property type="match status" value="1"/>
</dbReference>
<proteinExistence type="predicted"/>
<dbReference type="RefSeq" id="WP_169403665.1">
    <property type="nucleotide sequence ID" value="NZ_JAADJU010000007.1"/>
</dbReference>
<protein>
    <submittedName>
        <fullName evidence="1">DUF2000 domain-containing protein</fullName>
    </submittedName>
</protein>
<dbReference type="EMBL" id="JAADJU010000007">
    <property type="protein sequence ID" value="NMP27958.1"/>
    <property type="molecule type" value="Genomic_DNA"/>
</dbReference>
<comment type="caution">
    <text evidence="1">The sequence shown here is derived from an EMBL/GenBank/DDBJ whole genome shotgun (WGS) entry which is preliminary data.</text>
</comment>
<gene>
    <name evidence="1" type="ORF">GW590_13945</name>
</gene>
<dbReference type="AlphaFoldDB" id="A0A848MHS7"/>
<organism evidence="1 2">
    <name type="scientific">Rouxiella aceris</name>
    <dbReference type="NCBI Taxonomy" id="2703884"/>
    <lineage>
        <taxon>Bacteria</taxon>
        <taxon>Pseudomonadati</taxon>
        <taxon>Pseudomonadota</taxon>
        <taxon>Gammaproteobacteria</taxon>
        <taxon>Enterobacterales</taxon>
        <taxon>Yersiniaceae</taxon>
        <taxon>Rouxiella</taxon>
    </lineage>
</organism>
<reference evidence="1 2" key="2">
    <citation type="submission" date="2020-06" db="EMBL/GenBank/DDBJ databases">
        <title>Polyphasic characterization of a Rahnella strain isolated from tree sap.</title>
        <authorList>
            <person name="Kim I.S."/>
        </authorList>
    </citation>
    <scope>NUCLEOTIDE SEQUENCE [LARGE SCALE GENOMIC DNA]</scope>
    <source>
        <strain evidence="1 2">SAP-1</strain>
    </source>
</reference>
<dbReference type="SUPFAM" id="SSF102462">
    <property type="entry name" value="Peptidyl-tRNA hydrolase II"/>
    <property type="match status" value="1"/>
</dbReference>
<evidence type="ECO:0000313" key="2">
    <source>
        <dbReference type="Proteomes" id="UP000585363"/>
    </source>
</evidence>